<dbReference type="Gene3D" id="3.40.50.150">
    <property type="entry name" value="Vaccinia Virus protein VP39"/>
    <property type="match status" value="2"/>
</dbReference>
<dbReference type="PANTHER" id="PTHR43619:SF2">
    <property type="entry name" value="S-ADENOSYL-L-METHIONINE-DEPENDENT METHYLTRANSFERASES SUPERFAMILY PROTEIN"/>
    <property type="match status" value="1"/>
</dbReference>
<feature type="non-terminal residue" evidence="4">
    <location>
        <position position="321"/>
    </location>
</feature>
<dbReference type="Pfam" id="PF04072">
    <property type="entry name" value="LCM"/>
    <property type="match status" value="1"/>
</dbReference>
<feature type="compositionally biased region" description="Low complexity" evidence="3">
    <location>
        <begin position="310"/>
        <end position="321"/>
    </location>
</feature>
<dbReference type="SUPFAM" id="SSF53335">
    <property type="entry name" value="S-adenosyl-L-methionine-dependent methyltransferases"/>
    <property type="match status" value="1"/>
</dbReference>
<comment type="caution">
    <text evidence="4">The sequence shown here is derived from an EMBL/GenBank/DDBJ whole genome shotgun (WGS) entry which is preliminary data.</text>
</comment>
<evidence type="ECO:0000256" key="3">
    <source>
        <dbReference type="SAM" id="MobiDB-lite"/>
    </source>
</evidence>
<organism evidence="4 5">
    <name type="scientific">Astrephomene gubernaculifera</name>
    <dbReference type="NCBI Taxonomy" id="47775"/>
    <lineage>
        <taxon>Eukaryota</taxon>
        <taxon>Viridiplantae</taxon>
        <taxon>Chlorophyta</taxon>
        <taxon>core chlorophytes</taxon>
        <taxon>Chlorophyceae</taxon>
        <taxon>CS clade</taxon>
        <taxon>Chlamydomonadales</taxon>
        <taxon>Astrephomenaceae</taxon>
        <taxon>Astrephomene</taxon>
    </lineage>
</organism>
<keyword evidence="2" id="KW-0808">Transferase</keyword>
<dbReference type="EMBL" id="BMAR01000026">
    <property type="protein sequence ID" value="GFR48857.1"/>
    <property type="molecule type" value="Genomic_DNA"/>
</dbReference>
<dbReference type="GO" id="GO:0008168">
    <property type="term" value="F:methyltransferase activity"/>
    <property type="evidence" value="ECO:0007669"/>
    <property type="project" value="UniProtKB-KW"/>
</dbReference>
<accession>A0AAD3DXA4</accession>
<protein>
    <submittedName>
        <fullName evidence="4">Uncharacterized protein</fullName>
    </submittedName>
</protein>
<reference evidence="4 5" key="1">
    <citation type="journal article" date="2021" name="Sci. Rep.">
        <title>Genome sequencing of the multicellular alga Astrephomene provides insights into convergent evolution of germ-soma differentiation.</title>
        <authorList>
            <person name="Yamashita S."/>
            <person name="Yamamoto K."/>
            <person name="Matsuzaki R."/>
            <person name="Suzuki S."/>
            <person name="Yamaguchi H."/>
            <person name="Hirooka S."/>
            <person name="Minakuchi Y."/>
            <person name="Miyagishima S."/>
            <person name="Kawachi M."/>
            <person name="Toyoda A."/>
            <person name="Nozaki H."/>
        </authorList>
    </citation>
    <scope>NUCLEOTIDE SEQUENCE [LARGE SCALE GENOMIC DNA]</scope>
    <source>
        <strain evidence="4 5">NIES-4017</strain>
    </source>
</reference>
<name>A0AAD3DXA4_9CHLO</name>
<evidence type="ECO:0000256" key="2">
    <source>
        <dbReference type="ARBA" id="ARBA00022679"/>
    </source>
</evidence>
<evidence type="ECO:0000313" key="5">
    <source>
        <dbReference type="Proteomes" id="UP001054857"/>
    </source>
</evidence>
<proteinExistence type="predicted"/>
<dbReference type="Proteomes" id="UP001054857">
    <property type="component" value="Unassembled WGS sequence"/>
</dbReference>
<dbReference type="InterPro" id="IPR029063">
    <property type="entry name" value="SAM-dependent_MTases_sf"/>
</dbReference>
<dbReference type="PANTHER" id="PTHR43619">
    <property type="entry name" value="S-ADENOSYL-L-METHIONINE-DEPENDENT METHYLTRANSFERASE YKTD-RELATED"/>
    <property type="match status" value="1"/>
</dbReference>
<evidence type="ECO:0000313" key="4">
    <source>
        <dbReference type="EMBL" id="GFR48857.1"/>
    </source>
</evidence>
<feature type="region of interest" description="Disordered" evidence="3">
    <location>
        <begin position="273"/>
        <end position="321"/>
    </location>
</feature>
<dbReference type="AlphaFoldDB" id="A0AAD3DXA4"/>
<keyword evidence="1" id="KW-0489">Methyltransferase</keyword>
<dbReference type="InterPro" id="IPR007213">
    <property type="entry name" value="Ppm1/Ppm2/Tcmp"/>
</dbReference>
<keyword evidence="5" id="KW-1185">Reference proteome</keyword>
<sequence length="321" mass="33384">MALAWSSRAIRLLPFAEGLGLVVLVVATEEVLRRVVLLRLRIWRRRTDASAYDGLQGLVSYSACLIAANRAVETEQEEPYILDPLAAGLCGQQALEAARKRIASAAAAAAAAAAAEVTPAAAGAAASDAGTVAQVPAPHGSDPGGTGSPTAPPCTPGGAAEADREPRPVALLQQPRARPIPRLIMRTKFFDDVVLCTTWQGEGPGAAPAGHSCHARLLEACRTAPPCLQVVLLGSGLDARPWRLALPPGLRWLEVDRRDVLAAKQARLRALGAELQRPPPAATPAGTAHHVTPQQPAAAAADDRHPDPDPAIAAGPQQQQP</sequence>
<evidence type="ECO:0000256" key="1">
    <source>
        <dbReference type="ARBA" id="ARBA00022603"/>
    </source>
</evidence>
<dbReference type="GO" id="GO:0032259">
    <property type="term" value="P:methylation"/>
    <property type="evidence" value="ECO:0007669"/>
    <property type="project" value="UniProtKB-KW"/>
</dbReference>
<feature type="region of interest" description="Disordered" evidence="3">
    <location>
        <begin position="133"/>
        <end position="173"/>
    </location>
</feature>
<gene>
    <name evidence="4" type="ORF">Agub_g10811</name>
</gene>